<dbReference type="InterPro" id="IPR041270">
    <property type="entry name" value="Phage_ABA_S"/>
</dbReference>
<dbReference type="EMBL" id="LAZR01042786">
    <property type="protein sequence ID" value="KKL08676.1"/>
    <property type="molecule type" value="Genomic_DNA"/>
</dbReference>
<proteinExistence type="predicted"/>
<comment type="caution">
    <text evidence="2">The sequence shown here is derived from an EMBL/GenBank/DDBJ whole genome shotgun (WGS) entry which is preliminary data.</text>
</comment>
<dbReference type="Pfam" id="PF18066">
    <property type="entry name" value="Phage_ABA_S"/>
    <property type="match status" value="1"/>
</dbReference>
<dbReference type="Gene3D" id="3.30.2120.10">
    <property type="entry name" value="Bacillus phage protein-like"/>
    <property type="match status" value="1"/>
</dbReference>
<reference evidence="2" key="1">
    <citation type="journal article" date="2015" name="Nature">
        <title>Complex archaea that bridge the gap between prokaryotes and eukaryotes.</title>
        <authorList>
            <person name="Spang A."/>
            <person name="Saw J.H."/>
            <person name="Jorgensen S.L."/>
            <person name="Zaremba-Niedzwiedzka K."/>
            <person name="Martijn J."/>
            <person name="Lind A.E."/>
            <person name="van Eijk R."/>
            <person name="Schleper C."/>
            <person name="Guy L."/>
            <person name="Ettema T.J."/>
        </authorList>
    </citation>
    <scope>NUCLEOTIDE SEQUENCE</scope>
</reference>
<protein>
    <recommendedName>
        <fullName evidence="1">Phage ABA sandwich domain-containing protein</fullName>
    </recommendedName>
</protein>
<evidence type="ECO:0000259" key="1">
    <source>
        <dbReference type="Pfam" id="PF18066"/>
    </source>
</evidence>
<feature type="domain" description="Phage ABA sandwich" evidence="1">
    <location>
        <begin position="20"/>
        <end position="114"/>
    </location>
</feature>
<gene>
    <name evidence="2" type="ORF">LCGC14_2573480</name>
</gene>
<name>A0A0F9CSR0_9ZZZZ</name>
<sequence length="126" mass="13976">MHCDRAAECDVIFAKECPDLAEYIFGDHLKDDTVLGHRKGCLGVVSEYSVLISPAWEVVEKLRKEGIEIVLCGQGDRGFSVCLKRYNEWPNAADTLADYQVADTAPLAISQAALKAREVHERPDRG</sequence>
<evidence type="ECO:0000313" key="2">
    <source>
        <dbReference type="EMBL" id="KKL08676.1"/>
    </source>
</evidence>
<dbReference type="InterPro" id="IPR028985">
    <property type="entry name" value="Bacillus_phage_prot-like"/>
</dbReference>
<organism evidence="2">
    <name type="scientific">marine sediment metagenome</name>
    <dbReference type="NCBI Taxonomy" id="412755"/>
    <lineage>
        <taxon>unclassified sequences</taxon>
        <taxon>metagenomes</taxon>
        <taxon>ecological metagenomes</taxon>
    </lineage>
</organism>
<dbReference type="AlphaFoldDB" id="A0A0F9CSR0"/>
<accession>A0A0F9CSR0</accession>